<reference evidence="3 4" key="1">
    <citation type="submission" date="2023-01" db="EMBL/GenBank/DDBJ databases">
        <authorList>
            <person name="Whitehead M."/>
        </authorList>
    </citation>
    <scope>NUCLEOTIDE SEQUENCE [LARGE SCALE GENOMIC DNA]</scope>
</reference>
<keyword evidence="4" id="KW-1185">Reference proteome</keyword>
<protein>
    <submittedName>
        <fullName evidence="3">Uncharacterized protein</fullName>
    </submittedName>
</protein>
<evidence type="ECO:0000313" key="3">
    <source>
        <dbReference type="EMBL" id="CAI6362677.1"/>
    </source>
</evidence>
<accession>A0AAV0X3C7</accession>
<name>A0AAV0X3C7_9HEMI</name>
<evidence type="ECO:0000256" key="2">
    <source>
        <dbReference type="SAM" id="SignalP"/>
    </source>
</evidence>
<feature type="compositionally biased region" description="Low complexity" evidence="1">
    <location>
        <begin position="87"/>
        <end position="96"/>
    </location>
</feature>
<gene>
    <name evidence="3" type="ORF">MEUPH1_LOCUS17727</name>
</gene>
<feature type="signal peptide" evidence="2">
    <location>
        <begin position="1"/>
        <end position="38"/>
    </location>
</feature>
<dbReference type="AlphaFoldDB" id="A0AAV0X3C7"/>
<dbReference type="Proteomes" id="UP001160148">
    <property type="component" value="Unassembled WGS sequence"/>
</dbReference>
<organism evidence="3 4">
    <name type="scientific">Macrosiphum euphorbiae</name>
    <name type="common">potato aphid</name>
    <dbReference type="NCBI Taxonomy" id="13131"/>
    <lineage>
        <taxon>Eukaryota</taxon>
        <taxon>Metazoa</taxon>
        <taxon>Ecdysozoa</taxon>
        <taxon>Arthropoda</taxon>
        <taxon>Hexapoda</taxon>
        <taxon>Insecta</taxon>
        <taxon>Pterygota</taxon>
        <taxon>Neoptera</taxon>
        <taxon>Paraneoptera</taxon>
        <taxon>Hemiptera</taxon>
        <taxon>Sternorrhyncha</taxon>
        <taxon>Aphidomorpha</taxon>
        <taxon>Aphidoidea</taxon>
        <taxon>Aphididae</taxon>
        <taxon>Macrosiphini</taxon>
        <taxon>Macrosiphum</taxon>
    </lineage>
</organism>
<feature type="region of interest" description="Disordered" evidence="1">
    <location>
        <begin position="85"/>
        <end position="109"/>
    </location>
</feature>
<proteinExistence type="predicted"/>
<feature type="chain" id="PRO_5043381851" evidence="2">
    <location>
        <begin position="39"/>
        <end position="179"/>
    </location>
</feature>
<sequence>MQPFSFSRIDQLMRPTGAVRCWWWFALVLTLATTSTQGWTPRNGSRIQINNRPVDLSQTAFGHGRGQSSIKLGVLKNRLKEPVQLSTTPVATTTSTERFRRQQPTVPRTMARRQHQNLTVGLVLPYKSFDTRIYTKAFTSAISGLQRNFKTRKTNIFKNYDIHHTIDMKQLTPTPTGQS</sequence>
<evidence type="ECO:0000313" key="4">
    <source>
        <dbReference type="Proteomes" id="UP001160148"/>
    </source>
</evidence>
<dbReference type="EMBL" id="CARXXK010000003">
    <property type="protein sequence ID" value="CAI6362677.1"/>
    <property type="molecule type" value="Genomic_DNA"/>
</dbReference>
<evidence type="ECO:0000256" key="1">
    <source>
        <dbReference type="SAM" id="MobiDB-lite"/>
    </source>
</evidence>
<keyword evidence="2" id="KW-0732">Signal</keyword>
<comment type="caution">
    <text evidence="3">The sequence shown here is derived from an EMBL/GenBank/DDBJ whole genome shotgun (WGS) entry which is preliminary data.</text>
</comment>